<dbReference type="GeneID" id="94019824"/>
<keyword evidence="1" id="KW-0812">Transmembrane</keyword>
<evidence type="ECO:0000313" key="2">
    <source>
        <dbReference type="EMBL" id="SDW18536.1"/>
    </source>
</evidence>
<dbReference type="Proteomes" id="UP000183076">
    <property type="component" value="Unassembled WGS sequence"/>
</dbReference>
<dbReference type="RefSeq" id="WP_074634687.1">
    <property type="nucleotide sequence ID" value="NZ_CP081116.1"/>
</dbReference>
<reference evidence="3" key="1">
    <citation type="submission" date="2016-10" db="EMBL/GenBank/DDBJ databases">
        <authorList>
            <person name="Varghese N."/>
            <person name="Submissions S."/>
        </authorList>
    </citation>
    <scope>NUCLEOTIDE SEQUENCE [LARGE SCALE GENOMIC DNA]</scope>
    <source>
        <strain evidence="3">DSM 10014</strain>
    </source>
</reference>
<evidence type="ECO:0000256" key="1">
    <source>
        <dbReference type="SAM" id="Phobius"/>
    </source>
</evidence>
<gene>
    <name evidence="2" type="ORF">SAMN04488041_101508</name>
</gene>
<feature type="transmembrane region" description="Helical" evidence="1">
    <location>
        <begin position="96"/>
        <end position="120"/>
    </location>
</feature>
<accession>A0A1H2RGF8</accession>
<keyword evidence="1" id="KW-1133">Transmembrane helix</keyword>
<protein>
    <submittedName>
        <fullName evidence="2">Uncharacterized protein</fullName>
    </submittedName>
</protein>
<evidence type="ECO:0000313" key="3">
    <source>
        <dbReference type="Proteomes" id="UP000183076"/>
    </source>
</evidence>
<name>A0A1H2RGF8_9RHOB</name>
<keyword evidence="1" id="KW-0472">Membrane</keyword>
<proteinExistence type="predicted"/>
<organism evidence="2 3">
    <name type="scientific">Sulfitobacter pontiacus</name>
    <dbReference type="NCBI Taxonomy" id="60137"/>
    <lineage>
        <taxon>Bacteria</taxon>
        <taxon>Pseudomonadati</taxon>
        <taxon>Pseudomonadota</taxon>
        <taxon>Alphaproteobacteria</taxon>
        <taxon>Rhodobacterales</taxon>
        <taxon>Roseobacteraceae</taxon>
        <taxon>Sulfitobacter</taxon>
    </lineage>
</organism>
<sequence length="124" mass="14058">MLDQKDLETKAREMQRGLQAKLGVQGRDVSHALARAGRRLPARVRREGKVFAQAAFMARNPKMARRLEGATVQSAYDRVMEHLAGIDVAERRKDRWLGLAASVAFNLMCVAVAFITFLWWRGYV</sequence>
<dbReference type="AlphaFoldDB" id="A0A1H2RGF8"/>
<dbReference type="STRING" id="60137.SAMN04488041_101508"/>
<dbReference type="EMBL" id="FNNB01000001">
    <property type="protein sequence ID" value="SDW18536.1"/>
    <property type="molecule type" value="Genomic_DNA"/>
</dbReference>